<name>A0AAV4T7G8_CAEEX</name>
<feature type="compositionally biased region" description="Basic and acidic residues" evidence="1">
    <location>
        <begin position="122"/>
        <end position="140"/>
    </location>
</feature>
<sequence>MDSNCDTHRDNRAARERSTQAQVQGQQRRVTHQGQSPPPPPPPATEPPPTRPPPARQSPHLLEAGLRHVQAALLPGRGGRCSRGSAQGGEPSASAGGALCPQPPKGRLRGGVVGGRPSADAAQRREVAGGHLEQRQDGRGHGGVPPLRPTPCAPLLPPPPLLSPPPQEGGRGGSMGFGVAAPGSGGGSSRESVQEITARLLFMVIRWVSACPRSRPSPRRTR</sequence>
<evidence type="ECO:0000313" key="3">
    <source>
        <dbReference type="Proteomes" id="UP001054945"/>
    </source>
</evidence>
<comment type="caution">
    <text evidence="2">The sequence shown here is derived from an EMBL/GenBank/DDBJ whole genome shotgun (WGS) entry which is preliminary data.</text>
</comment>
<feature type="compositionally biased region" description="Pro residues" evidence="1">
    <location>
        <begin position="36"/>
        <end position="56"/>
    </location>
</feature>
<gene>
    <name evidence="2" type="ORF">CEXT_79751</name>
</gene>
<feature type="compositionally biased region" description="Polar residues" evidence="1">
    <location>
        <begin position="19"/>
        <end position="34"/>
    </location>
</feature>
<feature type="region of interest" description="Disordered" evidence="1">
    <location>
        <begin position="1"/>
        <end position="193"/>
    </location>
</feature>
<accession>A0AAV4T7G8</accession>
<proteinExistence type="predicted"/>
<evidence type="ECO:0000256" key="1">
    <source>
        <dbReference type="SAM" id="MobiDB-lite"/>
    </source>
</evidence>
<protein>
    <submittedName>
        <fullName evidence="2">Uncharacterized protein</fullName>
    </submittedName>
</protein>
<dbReference type="Proteomes" id="UP001054945">
    <property type="component" value="Unassembled WGS sequence"/>
</dbReference>
<keyword evidence="3" id="KW-1185">Reference proteome</keyword>
<dbReference type="EMBL" id="BPLR01010873">
    <property type="protein sequence ID" value="GIY42608.1"/>
    <property type="molecule type" value="Genomic_DNA"/>
</dbReference>
<reference evidence="2 3" key="1">
    <citation type="submission" date="2021-06" db="EMBL/GenBank/DDBJ databases">
        <title>Caerostris extrusa draft genome.</title>
        <authorList>
            <person name="Kono N."/>
            <person name="Arakawa K."/>
        </authorList>
    </citation>
    <scope>NUCLEOTIDE SEQUENCE [LARGE SCALE GENOMIC DNA]</scope>
</reference>
<feature type="compositionally biased region" description="Pro residues" evidence="1">
    <location>
        <begin position="146"/>
        <end position="167"/>
    </location>
</feature>
<feature type="compositionally biased region" description="Basic and acidic residues" evidence="1">
    <location>
        <begin position="1"/>
        <end position="18"/>
    </location>
</feature>
<dbReference type="AlphaFoldDB" id="A0AAV4T7G8"/>
<organism evidence="2 3">
    <name type="scientific">Caerostris extrusa</name>
    <name type="common">Bark spider</name>
    <name type="synonym">Caerostris bankana</name>
    <dbReference type="NCBI Taxonomy" id="172846"/>
    <lineage>
        <taxon>Eukaryota</taxon>
        <taxon>Metazoa</taxon>
        <taxon>Ecdysozoa</taxon>
        <taxon>Arthropoda</taxon>
        <taxon>Chelicerata</taxon>
        <taxon>Arachnida</taxon>
        <taxon>Araneae</taxon>
        <taxon>Araneomorphae</taxon>
        <taxon>Entelegynae</taxon>
        <taxon>Araneoidea</taxon>
        <taxon>Araneidae</taxon>
        <taxon>Caerostris</taxon>
    </lineage>
</organism>
<evidence type="ECO:0000313" key="2">
    <source>
        <dbReference type="EMBL" id="GIY42608.1"/>
    </source>
</evidence>